<comment type="caution">
    <text evidence="1">The sequence shown here is derived from an EMBL/GenBank/DDBJ whole genome shotgun (WGS) entry which is preliminary data.</text>
</comment>
<protein>
    <submittedName>
        <fullName evidence="1">Uncharacterized protein</fullName>
    </submittedName>
</protein>
<dbReference type="Proteomes" id="UP001620461">
    <property type="component" value="Unassembled WGS sequence"/>
</dbReference>
<sequence length="212" mass="23353">MYVLSLPSVSKVCARLYETKIYAVLAPAKNHPLTTKVCTGKIVHSSLTSGAADDVGEGASGELNRGRHTRHGQEGPWYCGYIETLGSNVVPTDWKRFFKFLATQEPSKDNGEEPAFSPKNFLDKRLQFLRPLSGNGAAVPIEDFLQSLPVERLFAEITTSKMIEHNQCQLLHQLVVASGSFEVMTQAIRDSLVASCRACRCHLGGWARPTCK</sequence>
<proteinExistence type="predicted"/>
<organism evidence="1 2">
    <name type="scientific">Dyella jejuensis</name>
    <dbReference type="NCBI Taxonomy" id="1432009"/>
    <lineage>
        <taxon>Bacteria</taxon>
        <taxon>Pseudomonadati</taxon>
        <taxon>Pseudomonadota</taxon>
        <taxon>Gammaproteobacteria</taxon>
        <taxon>Lysobacterales</taxon>
        <taxon>Rhodanobacteraceae</taxon>
        <taxon>Dyella</taxon>
    </lineage>
</organism>
<dbReference type="RefSeq" id="WP_404544968.1">
    <property type="nucleotide sequence ID" value="NZ_JADIKJ010000002.1"/>
</dbReference>
<keyword evidence="2" id="KW-1185">Reference proteome</keyword>
<name>A0ABW8JDZ7_9GAMM</name>
<accession>A0ABW8JDZ7</accession>
<evidence type="ECO:0000313" key="2">
    <source>
        <dbReference type="Proteomes" id="UP001620461"/>
    </source>
</evidence>
<dbReference type="EMBL" id="JADIKJ010000002">
    <property type="protein sequence ID" value="MFK2899312.1"/>
    <property type="molecule type" value="Genomic_DNA"/>
</dbReference>
<evidence type="ECO:0000313" key="1">
    <source>
        <dbReference type="EMBL" id="MFK2899312.1"/>
    </source>
</evidence>
<reference evidence="1 2" key="1">
    <citation type="submission" date="2020-10" db="EMBL/GenBank/DDBJ databases">
        <title>Phylogeny of dyella-like bacteria.</title>
        <authorList>
            <person name="Fu J."/>
        </authorList>
    </citation>
    <scope>NUCLEOTIDE SEQUENCE [LARGE SCALE GENOMIC DNA]</scope>
    <source>
        <strain evidence="1 2">JP1</strain>
    </source>
</reference>
<gene>
    <name evidence="1" type="ORF">ISP15_03125</name>
</gene>